<feature type="domain" description="Peptidase S26" evidence="4">
    <location>
        <begin position="72"/>
        <end position="187"/>
    </location>
</feature>
<dbReference type="GO" id="GO:0016020">
    <property type="term" value="C:membrane"/>
    <property type="evidence" value="ECO:0007669"/>
    <property type="project" value="UniProtKB-SubCell"/>
</dbReference>
<evidence type="ECO:0000256" key="1">
    <source>
        <dbReference type="ARBA" id="ARBA00009370"/>
    </source>
</evidence>
<keyword evidence="3" id="KW-0645">Protease</keyword>
<accession>A0A662ZK40</accession>
<comment type="similarity">
    <text evidence="1 3">Belongs to the peptidase S26 family.</text>
</comment>
<evidence type="ECO:0000313" key="6">
    <source>
        <dbReference type="Proteomes" id="UP000243745"/>
    </source>
</evidence>
<dbReference type="EC" id="3.4.21.89" evidence="3"/>
<keyword evidence="6" id="KW-1185">Reference proteome</keyword>
<dbReference type="NCBIfam" id="TIGR02227">
    <property type="entry name" value="sigpep_I_bact"/>
    <property type="match status" value="1"/>
</dbReference>
<dbReference type="PANTHER" id="PTHR43390">
    <property type="entry name" value="SIGNAL PEPTIDASE I"/>
    <property type="match status" value="1"/>
</dbReference>
<gene>
    <name evidence="5" type="ORF">SAMN02910344_02173</name>
</gene>
<protein>
    <recommendedName>
        <fullName evidence="2 3">Signal peptidase I</fullName>
        <ecNumber evidence="3">3.4.21.89</ecNumber>
    </recommendedName>
</protein>
<dbReference type="GO" id="GO:0004252">
    <property type="term" value="F:serine-type endopeptidase activity"/>
    <property type="evidence" value="ECO:0007669"/>
    <property type="project" value="InterPro"/>
</dbReference>
<evidence type="ECO:0000256" key="3">
    <source>
        <dbReference type="RuleBase" id="RU362042"/>
    </source>
</evidence>
<dbReference type="InterPro" id="IPR019533">
    <property type="entry name" value="Peptidase_S26"/>
</dbReference>
<dbReference type="SUPFAM" id="SSF51306">
    <property type="entry name" value="LexA/Signal peptidase"/>
    <property type="match status" value="1"/>
</dbReference>
<proteinExistence type="inferred from homology"/>
<dbReference type="RefSeq" id="WP_093143661.1">
    <property type="nucleotide sequence ID" value="NZ_FOXF01000065.1"/>
</dbReference>
<name>A0A662ZK40_9GAMM</name>
<dbReference type="OrthoDB" id="5360818at2"/>
<dbReference type="GO" id="GO:0006465">
    <property type="term" value="P:signal peptide processing"/>
    <property type="evidence" value="ECO:0007669"/>
    <property type="project" value="InterPro"/>
</dbReference>
<dbReference type="GO" id="GO:0009003">
    <property type="term" value="F:signal peptidase activity"/>
    <property type="evidence" value="ECO:0007669"/>
    <property type="project" value="UniProtKB-EC"/>
</dbReference>
<keyword evidence="3" id="KW-0378">Hydrolase</keyword>
<comment type="catalytic activity">
    <reaction evidence="3">
        <text>Cleavage of hydrophobic, N-terminal signal or leader sequences from secreted and periplasmic proteins.</text>
        <dbReference type="EC" id="3.4.21.89"/>
    </reaction>
</comment>
<sequence length="194" mass="22829">METEKKGQHKHPVLRSCIKWSLYASISIWLGVTAFDQIEKHINVSFWGHIGAEKERQLSCIKDMYYMFVTKKITDYSTHEWQRDKLYTFRSQEGALYKKGTIFVKYLRGLPGDTVEINDKYEIMVNGKVVASGFPIFERHGIRIPEKFIFKEVIPPHKYYMLGDTEHSYDSRYWGYVDEEDIIGRAYGFFAVGK</sequence>
<dbReference type="Gene3D" id="2.10.109.10">
    <property type="entry name" value="Umud Fragment, subunit A"/>
    <property type="match status" value="1"/>
</dbReference>
<evidence type="ECO:0000259" key="4">
    <source>
        <dbReference type="Pfam" id="PF10502"/>
    </source>
</evidence>
<dbReference type="Proteomes" id="UP000243745">
    <property type="component" value="Unassembled WGS sequence"/>
</dbReference>
<dbReference type="CDD" id="cd06530">
    <property type="entry name" value="S26_SPase_I"/>
    <property type="match status" value="1"/>
</dbReference>
<comment type="subcellular location">
    <subcellularLocation>
        <location evidence="3">Membrane</location>
        <topology evidence="3">Multi-pass membrane protein</topology>
    </subcellularLocation>
</comment>
<dbReference type="InterPro" id="IPR000223">
    <property type="entry name" value="Pept_S26A_signal_pept_1"/>
</dbReference>
<dbReference type="PANTHER" id="PTHR43390:SF1">
    <property type="entry name" value="CHLOROPLAST PROCESSING PEPTIDASE"/>
    <property type="match status" value="1"/>
</dbReference>
<reference evidence="5 6" key="1">
    <citation type="submission" date="2016-10" db="EMBL/GenBank/DDBJ databases">
        <authorList>
            <person name="Varghese N."/>
            <person name="Submissions S."/>
        </authorList>
    </citation>
    <scope>NUCLEOTIDE SEQUENCE [LARGE SCALE GENOMIC DNA]</scope>
    <source>
        <strain evidence="5 6">DSM 1361</strain>
    </source>
</reference>
<evidence type="ECO:0000313" key="5">
    <source>
        <dbReference type="EMBL" id="SFP73235.1"/>
    </source>
</evidence>
<dbReference type="AlphaFoldDB" id="A0A662ZK40"/>
<organism evidence="5 6">
    <name type="scientific">Ruminobacter amylophilus</name>
    <dbReference type="NCBI Taxonomy" id="867"/>
    <lineage>
        <taxon>Bacteria</taxon>
        <taxon>Pseudomonadati</taxon>
        <taxon>Pseudomonadota</taxon>
        <taxon>Gammaproteobacteria</taxon>
        <taxon>Aeromonadales</taxon>
        <taxon>Succinivibrionaceae</taxon>
        <taxon>Ruminobacter</taxon>
    </lineage>
</organism>
<dbReference type="InterPro" id="IPR036286">
    <property type="entry name" value="LexA/Signal_pep-like_sf"/>
</dbReference>
<dbReference type="EMBL" id="FOXF01000065">
    <property type="protein sequence ID" value="SFP73235.1"/>
    <property type="molecule type" value="Genomic_DNA"/>
</dbReference>
<dbReference type="Pfam" id="PF10502">
    <property type="entry name" value="Peptidase_S26"/>
    <property type="match status" value="1"/>
</dbReference>
<evidence type="ECO:0000256" key="2">
    <source>
        <dbReference type="ARBA" id="ARBA00019232"/>
    </source>
</evidence>